<evidence type="ECO:0000256" key="9">
    <source>
        <dbReference type="ARBA" id="ARBA00031501"/>
    </source>
</evidence>
<evidence type="ECO:0000256" key="3">
    <source>
        <dbReference type="ARBA" id="ARBA00012560"/>
    </source>
</evidence>
<comment type="caution">
    <text evidence="11">The sequence shown here is derived from an EMBL/GenBank/DDBJ whole genome shotgun (WGS) entry which is preliminary data.</text>
</comment>
<keyword evidence="12" id="KW-1185">Reference proteome</keyword>
<reference evidence="11 12" key="1">
    <citation type="submission" date="2020-01" db="EMBL/GenBank/DDBJ databases">
        <title>Genomes of bacteria type strains.</title>
        <authorList>
            <person name="Chen J."/>
            <person name="Zhu S."/>
            <person name="Chen J."/>
        </authorList>
    </citation>
    <scope>NUCLEOTIDE SEQUENCE [LARGE SCALE GENOMIC DNA]</scope>
    <source>
        <strain evidence="11 12">KCTC 52919</strain>
    </source>
</reference>
<dbReference type="AlphaFoldDB" id="A0A6L9MHM4"/>
<evidence type="ECO:0000313" key="12">
    <source>
        <dbReference type="Proteomes" id="UP000476332"/>
    </source>
</evidence>
<dbReference type="GO" id="GO:0004134">
    <property type="term" value="F:4-alpha-glucanotransferase activity"/>
    <property type="evidence" value="ECO:0007669"/>
    <property type="project" value="UniProtKB-EC"/>
</dbReference>
<keyword evidence="5 10" id="KW-0328">Glycosyltransferase</keyword>
<evidence type="ECO:0000313" key="11">
    <source>
        <dbReference type="EMBL" id="NDV87334.1"/>
    </source>
</evidence>
<dbReference type="PANTHER" id="PTHR32438:SF5">
    <property type="entry name" value="4-ALPHA-GLUCANOTRANSFERASE DPE1, CHLOROPLASTIC_AMYLOPLASTIC"/>
    <property type="match status" value="1"/>
</dbReference>
<organism evidence="11 12">
    <name type="scientific">Aurantimonas aggregata</name>
    <dbReference type="NCBI Taxonomy" id="2047720"/>
    <lineage>
        <taxon>Bacteria</taxon>
        <taxon>Pseudomonadati</taxon>
        <taxon>Pseudomonadota</taxon>
        <taxon>Alphaproteobacteria</taxon>
        <taxon>Hyphomicrobiales</taxon>
        <taxon>Aurantimonadaceae</taxon>
        <taxon>Aurantimonas</taxon>
    </lineage>
</organism>
<dbReference type="EC" id="2.4.1.25" evidence="3 10"/>
<accession>A0A6L9MHM4</accession>
<dbReference type="GO" id="GO:0005975">
    <property type="term" value="P:carbohydrate metabolic process"/>
    <property type="evidence" value="ECO:0007669"/>
    <property type="project" value="InterPro"/>
</dbReference>
<protein>
    <recommendedName>
        <fullName evidence="4 10">4-alpha-glucanotransferase</fullName>
        <ecNumber evidence="3 10">2.4.1.25</ecNumber>
    </recommendedName>
    <alternativeName>
        <fullName evidence="8 10">Amylomaltase</fullName>
    </alternativeName>
    <alternativeName>
        <fullName evidence="9 10">Disproportionating enzyme</fullName>
    </alternativeName>
</protein>
<name>A0A6L9MHM4_9HYPH</name>
<keyword evidence="6 10" id="KW-0808">Transferase</keyword>
<comment type="similarity">
    <text evidence="2 10">Belongs to the disproportionating enzyme family.</text>
</comment>
<evidence type="ECO:0000256" key="5">
    <source>
        <dbReference type="ARBA" id="ARBA00022676"/>
    </source>
</evidence>
<dbReference type="RefSeq" id="WP_163044075.1">
    <property type="nucleotide sequence ID" value="NZ_JAAAMJ010000007.1"/>
</dbReference>
<gene>
    <name evidence="11" type="primary">malQ</name>
    <name evidence="11" type="ORF">GTW51_11545</name>
</gene>
<dbReference type="Gene3D" id="3.20.20.80">
    <property type="entry name" value="Glycosidases"/>
    <property type="match status" value="1"/>
</dbReference>
<dbReference type="EMBL" id="JAAAMJ010000007">
    <property type="protein sequence ID" value="NDV87334.1"/>
    <property type="molecule type" value="Genomic_DNA"/>
</dbReference>
<evidence type="ECO:0000256" key="1">
    <source>
        <dbReference type="ARBA" id="ARBA00000439"/>
    </source>
</evidence>
<evidence type="ECO:0000256" key="10">
    <source>
        <dbReference type="RuleBase" id="RU361207"/>
    </source>
</evidence>
<dbReference type="InterPro" id="IPR003385">
    <property type="entry name" value="Glyco_hydro_77"/>
</dbReference>
<evidence type="ECO:0000256" key="2">
    <source>
        <dbReference type="ARBA" id="ARBA00005684"/>
    </source>
</evidence>
<dbReference type="Pfam" id="PF02446">
    <property type="entry name" value="Glyco_hydro_77"/>
    <property type="match status" value="1"/>
</dbReference>
<evidence type="ECO:0000256" key="7">
    <source>
        <dbReference type="ARBA" id="ARBA00023277"/>
    </source>
</evidence>
<dbReference type="SUPFAM" id="SSF51445">
    <property type="entry name" value="(Trans)glycosidases"/>
    <property type="match status" value="1"/>
</dbReference>
<sequence>MSARLARLAESHGIEIAYISELGERQRIDDDAIRGLLAALGVDPETGEEGSFESAQHKPSLTCALPQAVADGRRWGVACQLYGLRSERNRGIGDFEDLARLATIAAGAGASFIGVNPIHALFLSDAGRYSPYSPSSRRFLNPFYIAIDRLDGGAAAVDALSAEEPDLFAGLDGDLVDYDAAGRLKRRLLKAVFTARADEIRDEQAFERFREAGGESLAGFALFEAISERQVETGSYAGWHSWPEALKDRASADVVRFGEENADLVLFHTWLQFEAEEQLAEAQARARGAGMTIGLYLDLAVGVAPDGAETWMDPSLTVGNARVGSPPDMFNSQGQDWGLAPLSPKALADRDYKPMREAFEALTRHAGAVRIDHAMGLARLWWIPDGVSSAGGGYVRYPLGAMIDSVAAASQANDCLVVGEDLGTVPAGFRSVMEEAQVLSYRVLYFERHGETQFLPPEAYPHLGLACISTHDLATLAGWWRGLDVKLREEVGTQDAAATKRDLGQRERDRLALILALVEARLLPDGMDDLASGEAALPDTLPDSLAIALHRFIARTPALLVTVQLDDMLGSERQSNLPGTTDQYPNWRIRSPTSLDDLAADERFRRLAAAMREERPSAT</sequence>
<dbReference type="Proteomes" id="UP000476332">
    <property type="component" value="Unassembled WGS sequence"/>
</dbReference>
<proteinExistence type="inferred from homology"/>
<evidence type="ECO:0000256" key="6">
    <source>
        <dbReference type="ARBA" id="ARBA00022679"/>
    </source>
</evidence>
<dbReference type="InterPro" id="IPR017853">
    <property type="entry name" value="GH"/>
</dbReference>
<dbReference type="NCBIfam" id="TIGR00217">
    <property type="entry name" value="malQ"/>
    <property type="match status" value="1"/>
</dbReference>
<dbReference type="PANTHER" id="PTHR32438">
    <property type="entry name" value="4-ALPHA-GLUCANOTRANSFERASE DPE1, CHLOROPLASTIC/AMYLOPLASTIC"/>
    <property type="match status" value="1"/>
</dbReference>
<evidence type="ECO:0000256" key="8">
    <source>
        <dbReference type="ARBA" id="ARBA00031423"/>
    </source>
</evidence>
<evidence type="ECO:0000256" key="4">
    <source>
        <dbReference type="ARBA" id="ARBA00020295"/>
    </source>
</evidence>
<comment type="catalytic activity">
    <reaction evidence="1 10">
        <text>Transfers a segment of a (1-&gt;4)-alpha-D-glucan to a new position in an acceptor, which may be glucose or a (1-&gt;4)-alpha-D-glucan.</text>
        <dbReference type="EC" id="2.4.1.25"/>
    </reaction>
</comment>
<keyword evidence="7 10" id="KW-0119">Carbohydrate metabolism</keyword>